<dbReference type="GO" id="GO:0046872">
    <property type="term" value="F:metal ion binding"/>
    <property type="evidence" value="ECO:0007669"/>
    <property type="project" value="InterPro"/>
</dbReference>
<proteinExistence type="predicted"/>
<sequence length="213" mass="22073">MTPTTDTTTDTTTHTETDTATATLDLGPQALVVARLVAGVPDERLTGRTPCPGYPVRNLLGHLAGLAVAFRDAGRKDLGATTDTSPEAALPDIGPGWREELPRVLDELAAAWRDPAAWTGKTRAGGIDLPGEVAGAVVADELVIHGWDLARATGQPYTPDPAALHASYTFLRAAADDSDRGVGIFGPVVAVPGDAPLLDRAVGLSGRDPGWTP</sequence>
<dbReference type="SUPFAM" id="SSF109854">
    <property type="entry name" value="DinB/YfiT-like putative metalloenzymes"/>
    <property type="match status" value="1"/>
</dbReference>
<dbReference type="AlphaFoldDB" id="A0AAE7CK55"/>
<feature type="domain" description="Mycothiol-dependent maleylpyruvate isomerase metal-binding" evidence="1">
    <location>
        <begin position="33"/>
        <end position="150"/>
    </location>
</feature>
<dbReference type="InterPro" id="IPR024344">
    <property type="entry name" value="MDMPI_metal-binding"/>
</dbReference>
<reference evidence="2 3" key="1">
    <citation type="submission" date="2020-03" db="EMBL/GenBank/DDBJ databases">
        <title>Is there a link between lipid content and antibiotic production in Streptomyces?</title>
        <authorList>
            <person name="David M."/>
            <person name="Lejeune C."/>
            <person name="Abreu S."/>
            <person name="Thibessard A."/>
            <person name="Leblond P."/>
            <person name="Chaminade P."/>
            <person name="Virolle M.-J."/>
        </authorList>
    </citation>
    <scope>NUCLEOTIDE SEQUENCE [LARGE SCALE GENOMIC DNA]</scope>
    <source>
        <strain evidence="2 3">DSM 41481</strain>
    </source>
</reference>
<evidence type="ECO:0000313" key="3">
    <source>
        <dbReference type="Proteomes" id="UP000502504"/>
    </source>
</evidence>
<dbReference type="InterPro" id="IPR034660">
    <property type="entry name" value="DinB/YfiT-like"/>
</dbReference>
<protein>
    <submittedName>
        <fullName evidence="2">TIGR03086 family protein</fullName>
    </submittedName>
</protein>
<accession>A0AAE7CK55</accession>
<evidence type="ECO:0000313" key="2">
    <source>
        <dbReference type="EMBL" id="QIT43819.1"/>
    </source>
</evidence>
<dbReference type="RefSeq" id="WP_078633065.1">
    <property type="nucleotide sequence ID" value="NZ_CM007717.1"/>
</dbReference>
<dbReference type="Gene3D" id="1.20.120.450">
    <property type="entry name" value="dinb family like domain"/>
    <property type="match status" value="1"/>
</dbReference>
<dbReference type="Pfam" id="PF11716">
    <property type="entry name" value="MDMPI_N"/>
    <property type="match status" value="1"/>
</dbReference>
<evidence type="ECO:0000259" key="1">
    <source>
        <dbReference type="Pfam" id="PF11716"/>
    </source>
</evidence>
<organism evidence="2 3">
    <name type="scientific">Streptomyces antibioticus</name>
    <dbReference type="NCBI Taxonomy" id="1890"/>
    <lineage>
        <taxon>Bacteria</taxon>
        <taxon>Bacillati</taxon>
        <taxon>Actinomycetota</taxon>
        <taxon>Actinomycetes</taxon>
        <taxon>Kitasatosporales</taxon>
        <taxon>Streptomycetaceae</taxon>
        <taxon>Streptomyces</taxon>
    </lineage>
</organism>
<dbReference type="InterPro" id="IPR017520">
    <property type="entry name" value="CHP03086"/>
</dbReference>
<dbReference type="InterPro" id="IPR017517">
    <property type="entry name" value="Maleyloyr_isom"/>
</dbReference>
<dbReference type="Proteomes" id="UP000502504">
    <property type="component" value="Chromosome"/>
</dbReference>
<dbReference type="NCBIfam" id="TIGR03086">
    <property type="entry name" value="TIGR03086 family metal-binding protein"/>
    <property type="match status" value="1"/>
</dbReference>
<gene>
    <name evidence="2" type="ORF">HCX60_09945</name>
</gene>
<name>A0AAE7CK55_STRAT</name>
<dbReference type="NCBIfam" id="TIGR03083">
    <property type="entry name" value="maleylpyruvate isomerase family mycothiol-dependent enzyme"/>
    <property type="match status" value="1"/>
</dbReference>
<dbReference type="EMBL" id="CP050692">
    <property type="protein sequence ID" value="QIT43819.1"/>
    <property type="molecule type" value="Genomic_DNA"/>
</dbReference>